<evidence type="ECO:0000313" key="2">
    <source>
        <dbReference type="Proteomes" id="UP000595140"/>
    </source>
</evidence>
<accession>A0A484N3D7</accession>
<gene>
    <name evidence="1" type="ORF">CCAM_LOCUS36564</name>
</gene>
<reference evidence="1 2" key="1">
    <citation type="submission" date="2018-04" db="EMBL/GenBank/DDBJ databases">
        <authorList>
            <person name="Vogel A."/>
        </authorList>
    </citation>
    <scope>NUCLEOTIDE SEQUENCE [LARGE SCALE GENOMIC DNA]</scope>
</reference>
<dbReference type="Proteomes" id="UP000595140">
    <property type="component" value="Unassembled WGS sequence"/>
</dbReference>
<name>A0A484N3D7_9ASTE</name>
<evidence type="ECO:0000313" key="1">
    <source>
        <dbReference type="EMBL" id="VFQ94788.1"/>
    </source>
</evidence>
<dbReference type="AlphaFoldDB" id="A0A484N3D7"/>
<organism evidence="1 2">
    <name type="scientific">Cuscuta campestris</name>
    <dbReference type="NCBI Taxonomy" id="132261"/>
    <lineage>
        <taxon>Eukaryota</taxon>
        <taxon>Viridiplantae</taxon>
        <taxon>Streptophyta</taxon>
        <taxon>Embryophyta</taxon>
        <taxon>Tracheophyta</taxon>
        <taxon>Spermatophyta</taxon>
        <taxon>Magnoliopsida</taxon>
        <taxon>eudicotyledons</taxon>
        <taxon>Gunneridae</taxon>
        <taxon>Pentapetalae</taxon>
        <taxon>asterids</taxon>
        <taxon>lamiids</taxon>
        <taxon>Solanales</taxon>
        <taxon>Convolvulaceae</taxon>
        <taxon>Cuscuteae</taxon>
        <taxon>Cuscuta</taxon>
        <taxon>Cuscuta subgen. Grammica</taxon>
        <taxon>Cuscuta sect. Cleistogrammica</taxon>
    </lineage>
</organism>
<protein>
    <submittedName>
        <fullName evidence="1">Uncharacterized protein</fullName>
    </submittedName>
</protein>
<proteinExistence type="predicted"/>
<keyword evidence="2" id="KW-1185">Reference proteome</keyword>
<sequence length="152" mass="16918">MVVEPLTAVIVSIEPRLTSKIEEFRIWIGEEENAAAPRRTNFRLAHTGGKGSEGDGGRRCFPGTEVGGDACCCETAGRSYGQRSKTVGQKNFRRKLAADDELNREMLVIIKEEELCASQSSSSRGFIIRLTTLYKYRAGVMRNYQNFSSSRS</sequence>
<dbReference type="EMBL" id="OOIL02005488">
    <property type="protein sequence ID" value="VFQ94788.1"/>
    <property type="molecule type" value="Genomic_DNA"/>
</dbReference>